<dbReference type="GO" id="GO:0005524">
    <property type="term" value="F:ATP binding"/>
    <property type="evidence" value="ECO:0007669"/>
    <property type="project" value="UniProtKB-UniRule"/>
</dbReference>
<feature type="compositionally biased region" description="Polar residues" evidence="14">
    <location>
        <begin position="1"/>
        <end position="11"/>
    </location>
</feature>
<evidence type="ECO:0000256" key="1">
    <source>
        <dbReference type="ARBA" id="ARBA00022527"/>
    </source>
</evidence>
<keyword evidence="2 13" id="KW-0808">Transferase</keyword>
<evidence type="ECO:0000256" key="2">
    <source>
        <dbReference type="ARBA" id="ARBA00022679"/>
    </source>
</evidence>
<evidence type="ECO:0000256" key="7">
    <source>
        <dbReference type="ARBA" id="ARBA00048679"/>
    </source>
</evidence>
<dbReference type="Gene3D" id="3.30.200.20">
    <property type="entry name" value="Phosphorylase Kinase, domain 1"/>
    <property type="match status" value="1"/>
</dbReference>
<keyword evidence="1 12" id="KW-0723">Serine/threonine-protein kinase</keyword>
<reference evidence="16" key="1">
    <citation type="submission" date="2020-12" db="EMBL/GenBank/DDBJ databases">
        <authorList>
            <person name="Iha C."/>
        </authorList>
    </citation>
    <scope>NUCLEOTIDE SEQUENCE</scope>
</reference>
<keyword evidence="4 13" id="KW-0418">Kinase</keyword>
<dbReference type="FunFam" id="1.10.510.10:FF:000235">
    <property type="entry name" value="Serine/threonine-protein kinase ark1"/>
    <property type="match status" value="1"/>
</dbReference>
<sequence length="326" mass="37038">MAAAEASQNPTRIGGGAKVGPSRAWAPHALPMSVTHGSNPYPRPGRAWSIDDFEIGKPLGSGAFGKVYVAREKVHKYIVAIKVVHKRQLTKARMEHQLKREIEIQTSLYHPNIIQMYTYFHDKDRVYLVMEYAAKGEIYSALQNEGYFSEKKAAMYIAQVASALMYCHSRNVIHRDIKPENLLLQVDGTIKLSDFGWSILTAKQRNTLCGTLDYLSPELLGSEAYDFRVDIWSLGVLTFEFLFGDPPFQAGSRSETFRKIKQLELVFPKFRPISLEAENLIRRLLVVDPQKRITLPSVLSHPWLAKNVPVDVLQRARIIPKEPFSR</sequence>
<dbReference type="InterPro" id="IPR030616">
    <property type="entry name" value="Aur-like"/>
</dbReference>
<name>A0A8S1IT65_9CHLO</name>
<keyword evidence="5 9" id="KW-0067">ATP-binding</keyword>
<evidence type="ECO:0000313" key="17">
    <source>
        <dbReference type="Proteomes" id="UP000708148"/>
    </source>
</evidence>
<comment type="caution">
    <text evidence="16">The sequence shown here is derived from an EMBL/GenBank/DDBJ whole genome shotgun (WGS) entry which is preliminary data.</text>
</comment>
<dbReference type="OrthoDB" id="377346at2759"/>
<comment type="catalytic activity">
    <reaction evidence="6 13">
        <text>L-threonyl-[protein] + ATP = O-phospho-L-threonyl-[protein] + ADP + H(+)</text>
        <dbReference type="Rhea" id="RHEA:46608"/>
        <dbReference type="Rhea" id="RHEA-COMP:11060"/>
        <dbReference type="Rhea" id="RHEA-COMP:11605"/>
        <dbReference type="ChEBI" id="CHEBI:15378"/>
        <dbReference type="ChEBI" id="CHEBI:30013"/>
        <dbReference type="ChEBI" id="CHEBI:30616"/>
        <dbReference type="ChEBI" id="CHEBI:61977"/>
        <dbReference type="ChEBI" id="CHEBI:456216"/>
        <dbReference type="EC" id="2.7.11.1"/>
    </reaction>
</comment>
<feature type="binding site" evidence="9">
    <location>
        <begin position="180"/>
        <end position="181"/>
    </location>
    <ligand>
        <name>ATP</name>
        <dbReference type="ChEBI" id="CHEBI:30616"/>
    </ligand>
</feature>
<evidence type="ECO:0000313" key="16">
    <source>
        <dbReference type="EMBL" id="CAD7696825.1"/>
    </source>
</evidence>
<evidence type="ECO:0000256" key="4">
    <source>
        <dbReference type="ARBA" id="ARBA00022777"/>
    </source>
</evidence>
<dbReference type="EMBL" id="CAJHUC010000551">
    <property type="protein sequence ID" value="CAD7696825.1"/>
    <property type="molecule type" value="Genomic_DNA"/>
</dbReference>
<feature type="binding site" evidence="9">
    <location>
        <begin position="131"/>
        <end position="133"/>
    </location>
    <ligand>
        <name>ATP</name>
        <dbReference type="ChEBI" id="CHEBI:30616"/>
    </ligand>
</feature>
<dbReference type="FunFam" id="3.30.200.20:FF:000042">
    <property type="entry name" value="Aurora kinase A"/>
    <property type="match status" value="1"/>
</dbReference>
<dbReference type="InterPro" id="IPR008271">
    <property type="entry name" value="Ser/Thr_kinase_AS"/>
</dbReference>
<dbReference type="SMART" id="SM00220">
    <property type="entry name" value="S_TKc"/>
    <property type="match status" value="1"/>
</dbReference>
<dbReference type="InterPro" id="IPR000719">
    <property type="entry name" value="Prot_kinase_dom"/>
</dbReference>
<dbReference type="InterPro" id="IPR017441">
    <property type="entry name" value="Protein_kinase_ATP_BS"/>
</dbReference>
<evidence type="ECO:0000256" key="12">
    <source>
        <dbReference type="RuleBase" id="RU000304"/>
    </source>
</evidence>
<dbReference type="CDD" id="cd14007">
    <property type="entry name" value="STKc_Aurora"/>
    <property type="match status" value="1"/>
</dbReference>
<comment type="similarity">
    <text evidence="13">Belongs to the protein kinase superfamily. Ser/Thr protein kinase family. Aurora subfamily.</text>
</comment>
<proteinExistence type="inferred from homology"/>
<feature type="active site" description="Proton acceptor" evidence="8">
    <location>
        <position position="176"/>
    </location>
</feature>
<dbReference type="SUPFAM" id="SSF56112">
    <property type="entry name" value="Protein kinase-like (PK-like)"/>
    <property type="match status" value="1"/>
</dbReference>
<feature type="binding site" evidence="9 11">
    <location>
        <position position="82"/>
    </location>
    <ligand>
        <name>ATP</name>
        <dbReference type="ChEBI" id="CHEBI:30616"/>
    </ligand>
</feature>
<dbReference type="PROSITE" id="PS00107">
    <property type="entry name" value="PROTEIN_KINASE_ATP"/>
    <property type="match status" value="1"/>
</dbReference>
<evidence type="ECO:0000256" key="13">
    <source>
        <dbReference type="RuleBase" id="RU367134"/>
    </source>
</evidence>
<feature type="domain" description="Protein kinase" evidence="15">
    <location>
        <begin position="53"/>
        <end position="304"/>
    </location>
</feature>
<feature type="cross-link" description="Glycyl lysine isopeptide (Lys-Gly) (interchain with G-Cter in SUMO2)" evidence="10">
    <location>
        <position position="178"/>
    </location>
</feature>
<dbReference type="InterPro" id="IPR011009">
    <property type="entry name" value="Kinase-like_dom_sf"/>
</dbReference>
<dbReference type="EC" id="2.7.11.1" evidence="13"/>
<dbReference type="PROSITE" id="PS50011">
    <property type="entry name" value="PROTEIN_KINASE_DOM"/>
    <property type="match status" value="1"/>
</dbReference>
<keyword evidence="17" id="KW-1185">Reference proteome</keyword>
<dbReference type="Proteomes" id="UP000708148">
    <property type="component" value="Unassembled WGS sequence"/>
</dbReference>
<evidence type="ECO:0000256" key="10">
    <source>
        <dbReference type="PIRSR" id="PIRSR630616-3"/>
    </source>
</evidence>
<evidence type="ECO:0000256" key="8">
    <source>
        <dbReference type="PIRSR" id="PIRSR630616-1"/>
    </source>
</evidence>
<dbReference type="AlphaFoldDB" id="A0A8S1IT65"/>
<evidence type="ECO:0000256" key="11">
    <source>
        <dbReference type="PROSITE-ProRule" id="PRU10141"/>
    </source>
</evidence>
<dbReference type="PANTHER" id="PTHR24350">
    <property type="entry name" value="SERINE/THREONINE-PROTEIN KINASE IAL-RELATED"/>
    <property type="match status" value="1"/>
</dbReference>
<dbReference type="Gene3D" id="1.10.510.10">
    <property type="entry name" value="Transferase(Phosphotransferase) domain 1"/>
    <property type="match status" value="1"/>
</dbReference>
<dbReference type="GO" id="GO:0004674">
    <property type="term" value="F:protein serine/threonine kinase activity"/>
    <property type="evidence" value="ECO:0007669"/>
    <property type="project" value="UniProtKB-KW"/>
</dbReference>
<organism evidence="16 17">
    <name type="scientific">Ostreobium quekettii</name>
    <dbReference type="NCBI Taxonomy" id="121088"/>
    <lineage>
        <taxon>Eukaryota</taxon>
        <taxon>Viridiplantae</taxon>
        <taxon>Chlorophyta</taxon>
        <taxon>core chlorophytes</taxon>
        <taxon>Ulvophyceae</taxon>
        <taxon>TCBD clade</taxon>
        <taxon>Bryopsidales</taxon>
        <taxon>Ostreobineae</taxon>
        <taxon>Ostreobiaceae</taxon>
        <taxon>Ostreobium</taxon>
    </lineage>
</organism>
<keyword evidence="3 9" id="KW-0547">Nucleotide-binding</keyword>
<dbReference type="PROSITE" id="PS00108">
    <property type="entry name" value="PROTEIN_KINASE_ST"/>
    <property type="match status" value="1"/>
</dbReference>
<evidence type="ECO:0000259" key="15">
    <source>
        <dbReference type="PROSITE" id="PS50011"/>
    </source>
</evidence>
<evidence type="ECO:0000256" key="14">
    <source>
        <dbReference type="SAM" id="MobiDB-lite"/>
    </source>
</evidence>
<comment type="catalytic activity">
    <reaction evidence="7 13">
        <text>L-seryl-[protein] + ATP = O-phospho-L-seryl-[protein] + ADP + H(+)</text>
        <dbReference type="Rhea" id="RHEA:17989"/>
        <dbReference type="Rhea" id="RHEA-COMP:9863"/>
        <dbReference type="Rhea" id="RHEA-COMP:11604"/>
        <dbReference type="ChEBI" id="CHEBI:15378"/>
        <dbReference type="ChEBI" id="CHEBI:29999"/>
        <dbReference type="ChEBI" id="CHEBI:30616"/>
        <dbReference type="ChEBI" id="CHEBI:83421"/>
        <dbReference type="ChEBI" id="CHEBI:456216"/>
        <dbReference type="EC" id="2.7.11.1"/>
    </reaction>
</comment>
<protein>
    <recommendedName>
        <fullName evidence="13">Aurora kinase</fullName>
        <ecNumber evidence="13">2.7.11.1</ecNumber>
    </recommendedName>
</protein>
<feature type="binding site" evidence="9">
    <location>
        <position position="194"/>
    </location>
    <ligand>
        <name>ATP</name>
        <dbReference type="ChEBI" id="CHEBI:30616"/>
    </ligand>
</feature>
<evidence type="ECO:0000256" key="9">
    <source>
        <dbReference type="PIRSR" id="PIRSR630616-2"/>
    </source>
</evidence>
<evidence type="ECO:0000256" key="5">
    <source>
        <dbReference type="ARBA" id="ARBA00022840"/>
    </source>
</evidence>
<gene>
    <name evidence="16" type="ORF">OSTQU699_LOCUS2186</name>
</gene>
<accession>A0A8S1IT65</accession>
<evidence type="ECO:0000256" key="6">
    <source>
        <dbReference type="ARBA" id="ARBA00047899"/>
    </source>
</evidence>
<dbReference type="Pfam" id="PF00069">
    <property type="entry name" value="Pkinase"/>
    <property type="match status" value="1"/>
</dbReference>
<feature type="region of interest" description="Disordered" evidence="14">
    <location>
        <begin position="1"/>
        <end position="22"/>
    </location>
</feature>
<evidence type="ECO:0000256" key="3">
    <source>
        <dbReference type="ARBA" id="ARBA00022741"/>
    </source>
</evidence>